<comment type="caution">
    <text evidence="1">The sequence shown here is derived from an EMBL/GenBank/DDBJ whole genome shotgun (WGS) entry which is preliminary data.</text>
</comment>
<name>A0A3M3AFJ0_PSEYM</name>
<evidence type="ECO:0000313" key="2">
    <source>
        <dbReference type="Proteomes" id="UP000282378"/>
    </source>
</evidence>
<dbReference type="Proteomes" id="UP000282378">
    <property type="component" value="Unassembled WGS sequence"/>
</dbReference>
<evidence type="ECO:0000313" key="1">
    <source>
        <dbReference type="EMBL" id="RML99076.1"/>
    </source>
</evidence>
<dbReference type="EMBL" id="RBNL01000653">
    <property type="protein sequence ID" value="RML99076.1"/>
    <property type="molecule type" value="Genomic_DNA"/>
</dbReference>
<organism evidence="1 2">
    <name type="scientific">Pseudomonas syringae pv. maculicola</name>
    <dbReference type="NCBI Taxonomy" id="59511"/>
    <lineage>
        <taxon>Bacteria</taxon>
        <taxon>Pseudomonadati</taxon>
        <taxon>Pseudomonadota</taxon>
        <taxon>Gammaproteobacteria</taxon>
        <taxon>Pseudomonadales</taxon>
        <taxon>Pseudomonadaceae</taxon>
        <taxon>Pseudomonas</taxon>
    </lineage>
</organism>
<proteinExistence type="predicted"/>
<dbReference type="AlphaFoldDB" id="A0A3M3AFJ0"/>
<sequence>MGWACRVNALMALAIASQGRSLWGMGASLFVEVIDACYGIVGFMTAPTRI</sequence>
<gene>
    <name evidence="1" type="ORF">APX70_04780</name>
</gene>
<reference evidence="1 2" key="1">
    <citation type="submission" date="2018-08" db="EMBL/GenBank/DDBJ databases">
        <title>Recombination of ecologically and evolutionarily significant loci maintains genetic cohesion in the Pseudomonas syringae species complex.</title>
        <authorList>
            <person name="Dillon M."/>
            <person name="Thakur S."/>
            <person name="Almeida R.N.D."/>
            <person name="Weir B.S."/>
            <person name="Guttman D.S."/>
        </authorList>
    </citation>
    <scope>NUCLEOTIDE SEQUENCE [LARGE SCALE GENOMIC DNA]</scope>
    <source>
        <strain evidence="1 2">88_10</strain>
    </source>
</reference>
<protein>
    <submittedName>
        <fullName evidence="1">Uncharacterized protein</fullName>
    </submittedName>
</protein>
<accession>A0A3M3AFJ0</accession>